<organism evidence="3 4">
    <name type="scientific">Phytophthora kernoviae</name>
    <dbReference type="NCBI Taxonomy" id="325452"/>
    <lineage>
        <taxon>Eukaryota</taxon>
        <taxon>Sar</taxon>
        <taxon>Stramenopiles</taxon>
        <taxon>Oomycota</taxon>
        <taxon>Peronosporomycetes</taxon>
        <taxon>Peronosporales</taxon>
        <taxon>Peronosporaceae</taxon>
        <taxon>Phytophthora</taxon>
    </lineage>
</organism>
<dbReference type="PANTHER" id="PTHR34117:SF1">
    <property type="entry name" value="STYLE CELL-CYCLE INHIBITOR 1"/>
    <property type="match status" value="1"/>
</dbReference>
<evidence type="ECO:0000313" key="3">
    <source>
        <dbReference type="EMBL" id="RLN66083.1"/>
    </source>
</evidence>
<dbReference type="PANTHER" id="PTHR34117">
    <property type="entry name" value="STYLE CELL-CYCLE INHIBITOR 1"/>
    <property type="match status" value="1"/>
</dbReference>
<evidence type="ECO:0000313" key="2">
    <source>
        <dbReference type="EMBL" id="RLN50403.1"/>
    </source>
</evidence>
<dbReference type="EMBL" id="MBDO02000042">
    <property type="protein sequence ID" value="RLN66083.1"/>
    <property type="molecule type" value="Genomic_DNA"/>
</dbReference>
<sequence>MGRDHYNKDRKSRKHSKKSSSSSRKASRQDKDQDKDREDRSSRHKHRHHHKSSHRSDEKLPGGACHISEDDYFLRATEFRVWLTQSKGKYVDDLSTEEATQLFRGDFVRKWNRGKLAEMFYKGLPDAVLEQTKRTRHRWGFVAKLGEKEKFALATAKDSVDVATKKKDLLNSGNGASVKDPPREKTETDRSNSRRKGREEEDKEETWKRRKVERKKEKEYRDTVMDELAPKETGREAQIQKRRQLGEKLHGAARDREDTRDGLDVSEDFLMGGGRHGGEDDFQRRMAQRDSARRRKQGEQQAKLAGLAAKESARMDKFLEDMGLAGANTNGRKPMTIAPRR</sequence>
<evidence type="ECO:0000313" key="5">
    <source>
        <dbReference type="Proteomes" id="UP000284657"/>
    </source>
</evidence>
<dbReference type="Proteomes" id="UP000277300">
    <property type="component" value="Unassembled WGS sequence"/>
</dbReference>
<reference evidence="4 5" key="1">
    <citation type="submission" date="2018-07" db="EMBL/GenBank/DDBJ databases">
        <title>Genome sequencing of oomycete isolates from Chile give support for New Zealand origin for Phytophthora kernoviae and make available the first Nothophytophthora sp. genome.</title>
        <authorList>
            <person name="Studholme D.J."/>
            <person name="Sanfuentes E."/>
            <person name="Panda P."/>
            <person name="Hill R."/>
            <person name="Sambles C."/>
            <person name="Grant M."/>
            <person name="Williams N.M."/>
            <person name="Mcdougal R.L."/>
        </authorList>
    </citation>
    <scope>NUCLEOTIDE SEQUENCE [LARGE SCALE GENOMIC DNA]</scope>
    <source>
        <strain evidence="3">Chile6</strain>
        <strain evidence="2">Chile7</strain>
    </source>
</reference>
<accession>A0A3F2RY91</accession>
<feature type="region of interest" description="Disordered" evidence="1">
    <location>
        <begin position="1"/>
        <end position="62"/>
    </location>
</feature>
<proteinExistence type="predicted"/>
<dbReference type="Proteomes" id="UP000284657">
    <property type="component" value="Unassembled WGS sequence"/>
</dbReference>
<feature type="region of interest" description="Disordered" evidence="1">
    <location>
        <begin position="170"/>
        <end position="310"/>
    </location>
</feature>
<dbReference type="EMBL" id="MBAD02002028">
    <property type="protein sequence ID" value="RLN50403.1"/>
    <property type="molecule type" value="Genomic_DNA"/>
</dbReference>
<feature type="compositionally biased region" description="Basic residues" evidence="1">
    <location>
        <begin position="42"/>
        <end position="53"/>
    </location>
</feature>
<feature type="compositionally biased region" description="Basic and acidic residues" evidence="1">
    <location>
        <begin position="27"/>
        <end position="41"/>
    </location>
</feature>
<evidence type="ECO:0000313" key="4">
    <source>
        <dbReference type="Proteomes" id="UP000277300"/>
    </source>
</evidence>
<feature type="compositionally biased region" description="Basic and acidic residues" evidence="1">
    <location>
        <begin position="180"/>
        <end position="200"/>
    </location>
</feature>
<feature type="compositionally biased region" description="Basic and acidic residues" evidence="1">
    <location>
        <begin position="276"/>
        <end position="291"/>
    </location>
</feature>
<dbReference type="InterPro" id="IPR044688">
    <property type="entry name" value="SCI-1-like"/>
</dbReference>
<comment type="caution">
    <text evidence="3">The sequence shown here is derived from an EMBL/GenBank/DDBJ whole genome shotgun (WGS) entry which is preliminary data.</text>
</comment>
<dbReference type="OrthoDB" id="2139939at2759"/>
<protein>
    <submittedName>
        <fullName evidence="3">Uncharacterized protein</fullName>
    </submittedName>
</protein>
<feature type="compositionally biased region" description="Basic and acidic residues" evidence="1">
    <location>
        <begin position="214"/>
        <end position="263"/>
    </location>
</feature>
<dbReference type="AlphaFoldDB" id="A0A3F2RY91"/>
<gene>
    <name evidence="2" type="ORF">BBJ29_000953</name>
    <name evidence="3" type="ORF">BBP00_00002422</name>
</gene>
<evidence type="ECO:0000256" key="1">
    <source>
        <dbReference type="SAM" id="MobiDB-lite"/>
    </source>
</evidence>
<name>A0A3F2RY91_9STRA</name>